<dbReference type="Proteomes" id="UP001266305">
    <property type="component" value="Unassembled WGS sequence"/>
</dbReference>
<reference evidence="1 2" key="1">
    <citation type="submission" date="2023-05" db="EMBL/GenBank/DDBJ databases">
        <title>B98-5 Cell Line De Novo Hybrid Assembly: An Optical Mapping Approach.</title>
        <authorList>
            <person name="Kananen K."/>
            <person name="Auerbach J.A."/>
            <person name="Kautto E."/>
            <person name="Blachly J.S."/>
        </authorList>
    </citation>
    <scope>NUCLEOTIDE SEQUENCE [LARGE SCALE GENOMIC DNA]</scope>
    <source>
        <strain evidence="1">B95-8</strain>
        <tissue evidence="1">Cell line</tissue>
    </source>
</reference>
<feature type="non-terminal residue" evidence="1">
    <location>
        <position position="64"/>
    </location>
</feature>
<comment type="caution">
    <text evidence="1">The sequence shown here is derived from an EMBL/GenBank/DDBJ whole genome shotgun (WGS) entry which is preliminary data.</text>
</comment>
<organism evidence="1 2">
    <name type="scientific">Saguinus oedipus</name>
    <name type="common">Cotton-top tamarin</name>
    <name type="synonym">Oedipomidas oedipus</name>
    <dbReference type="NCBI Taxonomy" id="9490"/>
    <lineage>
        <taxon>Eukaryota</taxon>
        <taxon>Metazoa</taxon>
        <taxon>Chordata</taxon>
        <taxon>Craniata</taxon>
        <taxon>Vertebrata</taxon>
        <taxon>Euteleostomi</taxon>
        <taxon>Mammalia</taxon>
        <taxon>Eutheria</taxon>
        <taxon>Euarchontoglires</taxon>
        <taxon>Primates</taxon>
        <taxon>Haplorrhini</taxon>
        <taxon>Platyrrhini</taxon>
        <taxon>Cebidae</taxon>
        <taxon>Callitrichinae</taxon>
        <taxon>Saguinus</taxon>
    </lineage>
</organism>
<dbReference type="EMBL" id="JASSZA010000003">
    <property type="protein sequence ID" value="KAK2115012.1"/>
    <property type="molecule type" value="Genomic_DNA"/>
</dbReference>
<accession>A0ABQ9W3R5</accession>
<sequence length="64" mass="7486">KIASEISDKPETLHDTFPILKTTFLLFPDLNMLKDFHFHVTKMLDETQNENPFCPVVLDRRPSL</sequence>
<evidence type="ECO:0000313" key="2">
    <source>
        <dbReference type="Proteomes" id="UP001266305"/>
    </source>
</evidence>
<keyword evidence="2" id="KW-1185">Reference proteome</keyword>
<protein>
    <submittedName>
        <fullName evidence="1">Uncharacterized protein</fullName>
    </submittedName>
</protein>
<gene>
    <name evidence="1" type="ORF">P7K49_005637</name>
</gene>
<feature type="non-terminal residue" evidence="1">
    <location>
        <position position="1"/>
    </location>
</feature>
<proteinExistence type="predicted"/>
<evidence type="ECO:0000313" key="1">
    <source>
        <dbReference type="EMBL" id="KAK2115012.1"/>
    </source>
</evidence>
<name>A0ABQ9W3R5_SAGOE</name>